<sequence>MHSGREIRGRKRGTGWYRGALVQGEKNKGQVLLTTGQFVGCQISLSIRRRTSISRADNCHRPRWIPSPKSVPGVGSEGFGGVMGLVTLVTGMKNAFEARRPRS</sequence>
<evidence type="ECO:0000313" key="2">
    <source>
        <dbReference type="Proteomes" id="UP000813824"/>
    </source>
</evidence>
<proteinExistence type="predicted"/>
<evidence type="ECO:0000313" key="1">
    <source>
        <dbReference type="EMBL" id="KAH8107773.1"/>
    </source>
</evidence>
<protein>
    <submittedName>
        <fullName evidence="1">Uncharacterized protein</fullName>
    </submittedName>
</protein>
<gene>
    <name evidence="1" type="ORF">BXZ70DRAFT_903231</name>
</gene>
<dbReference type="Proteomes" id="UP000813824">
    <property type="component" value="Unassembled WGS sequence"/>
</dbReference>
<comment type="caution">
    <text evidence="1">The sequence shown here is derived from an EMBL/GenBank/DDBJ whole genome shotgun (WGS) entry which is preliminary data.</text>
</comment>
<accession>A0A8K0UYB0</accession>
<dbReference type="EMBL" id="JAEVFJ010000001">
    <property type="protein sequence ID" value="KAH8107773.1"/>
    <property type="molecule type" value="Genomic_DNA"/>
</dbReference>
<name>A0A8K0UYB0_9AGAR</name>
<reference evidence="1" key="1">
    <citation type="journal article" date="2021" name="New Phytol.">
        <title>Evolutionary innovations through gain and loss of genes in the ectomycorrhizal Boletales.</title>
        <authorList>
            <person name="Wu G."/>
            <person name="Miyauchi S."/>
            <person name="Morin E."/>
            <person name="Kuo A."/>
            <person name="Drula E."/>
            <person name="Varga T."/>
            <person name="Kohler A."/>
            <person name="Feng B."/>
            <person name="Cao Y."/>
            <person name="Lipzen A."/>
            <person name="Daum C."/>
            <person name="Hundley H."/>
            <person name="Pangilinan J."/>
            <person name="Johnson J."/>
            <person name="Barry K."/>
            <person name="LaButti K."/>
            <person name="Ng V."/>
            <person name="Ahrendt S."/>
            <person name="Min B."/>
            <person name="Choi I.G."/>
            <person name="Park H."/>
            <person name="Plett J.M."/>
            <person name="Magnuson J."/>
            <person name="Spatafora J.W."/>
            <person name="Nagy L.G."/>
            <person name="Henrissat B."/>
            <person name="Grigoriev I.V."/>
            <person name="Yang Z.L."/>
            <person name="Xu J."/>
            <person name="Martin F.M."/>
        </authorList>
    </citation>
    <scope>NUCLEOTIDE SEQUENCE</scope>
    <source>
        <strain evidence="1">KKN 215</strain>
    </source>
</reference>
<dbReference type="AlphaFoldDB" id="A0A8K0UYB0"/>
<organism evidence="1 2">
    <name type="scientific">Cristinia sonorae</name>
    <dbReference type="NCBI Taxonomy" id="1940300"/>
    <lineage>
        <taxon>Eukaryota</taxon>
        <taxon>Fungi</taxon>
        <taxon>Dikarya</taxon>
        <taxon>Basidiomycota</taxon>
        <taxon>Agaricomycotina</taxon>
        <taxon>Agaricomycetes</taxon>
        <taxon>Agaricomycetidae</taxon>
        <taxon>Agaricales</taxon>
        <taxon>Pleurotineae</taxon>
        <taxon>Stephanosporaceae</taxon>
        <taxon>Cristinia</taxon>
    </lineage>
</organism>
<keyword evidence="2" id="KW-1185">Reference proteome</keyword>